<keyword evidence="3 8" id="KW-0235">DNA replication</keyword>
<feature type="region of interest" description="Domain I, interacts with DnaA modulators" evidence="8">
    <location>
        <begin position="1"/>
        <end position="155"/>
    </location>
</feature>
<dbReference type="EMBL" id="JAASQI010000001">
    <property type="protein sequence ID" value="NIJ56582.1"/>
    <property type="molecule type" value="Genomic_DNA"/>
</dbReference>
<feature type="domain" description="Chromosomal replication initiator DnaA C-terminal" evidence="14">
    <location>
        <begin position="445"/>
        <end position="514"/>
    </location>
</feature>
<keyword evidence="16" id="KW-1185">Reference proteome</keyword>
<evidence type="ECO:0000313" key="15">
    <source>
        <dbReference type="EMBL" id="NIJ56582.1"/>
    </source>
</evidence>
<accession>A0ABX0UUE0</accession>
<evidence type="ECO:0000256" key="8">
    <source>
        <dbReference type="HAMAP-Rule" id="MF_00377"/>
    </source>
</evidence>
<evidence type="ECO:0000256" key="2">
    <source>
        <dbReference type="ARBA" id="ARBA00022490"/>
    </source>
</evidence>
<name>A0ABX0UUE0_9HYPH</name>
<feature type="binding site" evidence="8">
    <location>
        <position position="245"/>
    </location>
    <ligand>
        <name>ATP</name>
        <dbReference type="ChEBI" id="CHEBI:30616"/>
    </ligand>
</feature>
<dbReference type="Pfam" id="PF11638">
    <property type="entry name" value="DnaA_N"/>
    <property type="match status" value="1"/>
</dbReference>
<comment type="caution">
    <text evidence="8">Lacks conserved residue(s) required for the propagation of feature annotation.</text>
</comment>
<dbReference type="InterPro" id="IPR003593">
    <property type="entry name" value="AAA+_ATPase"/>
</dbReference>
<dbReference type="SUPFAM" id="SSF48295">
    <property type="entry name" value="TrpR-like"/>
    <property type="match status" value="1"/>
</dbReference>
<evidence type="ECO:0000256" key="11">
    <source>
        <dbReference type="RuleBase" id="RU004227"/>
    </source>
</evidence>
<organism evidence="15 16">
    <name type="scientific">Pseudochelatococcus lubricantis</name>
    <dbReference type="NCBI Taxonomy" id="1538102"/>
    <lineage>
        <taxon>Bacteria</taxon>
        <taxon>Pseudomonadati</taxon>
        <taxon>Pseudomonadota</taxon>
        <taxon>Alphaproteobacteria</taxon>
        <taxon>Hyphomicrobiales</taxon>
        <taxon>Chelatococcaceae</taxon>
        <taxon>Pseudochelatococcus</taxon>
    </lineage>
</organism>
<keyword evidence="5 8" id="KW-0067">ATP-binding</keyword>
<evidence type="ECO:0000259" key="14">
    <source>
        <dbReference type="SMART" id="SM00760"/>
    </source>
</evidence>
<feature type="domain" description="AAA+ ATPase" evidence="13">
    <location>
        <begin position="231"/>
        <end position="356"/>
    </location>
</feature>
<dbReference type="Proteomes" id="UP001429580">
    <property type="component" value="Unassembled WGS sequence"/>
</dbReference>
<dbReference type="NCBIfam" id="TIGR00362">
    <property type="entry name" value="DnaA"/>
    <property type="match status" value="1"/>
</dbReference>
<dbReference type="InterPro" id="IPR013159">
    <property type="entry name" value="DnaA_C"/>
</dbReference>
<dbReference type="InterPro" id="IPR038454">
    <property type="entry name" value="DnaA_N_sf"/>
</dbReference>
<dbReference type="InterPro" id="IPR027417">
    <property type="entry name" value="P-loop_NTPase"/>
</dbReference>
<dbReference type="InterPro" id="IPR024633">
    <property type="entry name" value="DnaA_N_dom"/>
</dbReference>
<comment type="similarity">
    <text evidence="1 8 11">Belongs to the DnaA family.</text>
</comment>
<protein>
    <recommendedName>
        <fullName evidence="8 9">Chromosomal replication initiator protein DnaA</fullName>
    </recommendedName>
</protein>
<evidence type="ECO:0000313" key="16">
    <source>
        <dbReference type="Proteomes" id="UP001429580"/>
    </source>
</evidence>
<evidence type="ECO:0000256" key="7">
    <source>
        <dbReference type="ARBA" id="ARBA00023125"/>
    </source>
</evidence>
<evidence type="ECO:0000256" key="6">
    <source>
        <dbReference type="ARBA" id="ARBA00023121"/>
    </source>
</evidence>
<evidence type="ECO:0000256" key="1">
    <source>
        <dbReference type="ARBA" id="ARBA00006583"/>
    </source>
</evidence>
<dbReference type="Gene3D" id="1.10.1750.10">
    <property type="match status" value="1"/>
</dbReference>
<evidence type="ECO:0000256" key="12">
    <source>
        <dbReference type="SAM" id="MobiDB-lite"/>
    </source>
</evidence>
<evidence type="ECO:0000256" key="10">
    <source>
        <dbReference type="RuleBase" id="RU000577"/>
    </source>
</evidence>
<dbReference type="InterPro" id="IPR020591">
    <property type="entry name" value="Chromosome_initiator_DnaA-like"/>
</dbReference>
<comment type="domain">
    <text evidence="8">Domain I is involved in oligomerization and binding regulators, domain II is flexibile and of varying length in different bacteria, domain III forms the AAA+ region, while domain IV binds dsDNA.</text>
</comment>
<dbReference type="PRINTS" id="PR00051">
    <property type="entry name" value="DNAA"/>
</dbReference>
<dbReference type="CDD" id="cd06571">
    <property type="entry name" value="Bac_DnaA_C"/>
    <property type="match status" value="1"/>
</dbReference>
<dbReference type="Gene3D" id="3.30.300.180">
    <property type="match status" value="1"/>
</dbReference>
<dbReference type="SUPFAM" id="SSF52540">
    <property type="entry name" value="P-loop containing nucleoside triphosphate hydrolases"/>
    <property type="match status" value="1"/>
</dbReference>
<evidence type="ECO:0000259" key="13">
    <source>
        <dbReference type="SMART" id="SM00382"/>
    </source>
</evidence>
<reference evidence="15 16" key="1">
    <citation type="submission" date="2020-03" db="EMBL/GenBank/DDBJ databases">
        <title>Genomic Encyclopedia of Type Strains, Phase IV (KMG-IV): sequencing the most valuable type-strain genomes for metagenomic binning, comparative biology and taxonomic classification.</title>
        <authorList>
            <person name="Goeker M."/>
        </authorList>
    </citation>
    <scope>NUCLEOTIDE SEQUENCE [LARGE SCALE GENOMIC DNA]</scope>
    <source>
        <strain evidence="15 16">DSM 103870</strain>
    </source>
</reference>
<dbReference type="PANTHER" id="PTHR30050:SF2">
    <property type="entry name" value="CHROMOSOMAL REPLICATION INITIATOR PROTEIN DNAA"/>
    <property type="match status" value="1"/>
</dbReference>
<dbReference type="SMART" id="SM00760">
    <property type="entry name" value="Bac_DnaA_C"/>
    <property type="match status" value="1"/>
</dbReference>
<comment type="function">
    <text evidence="8 10">Plays an essential role in the initiation and regulation of chromosomal replication. ATP-DnaA binds to the origin of replication (oriC) to initiate formation of the DNA replication initiation complex once per cell cycle. Binds the DnaA box (a 9 base pair repeat at the origin) and separates the double-stranded (ds)DNA. Forms a right-handed helical filament on oriC DNA; dsDNA binds to the exterior of the filament while single-stranded (ss)DNA is stabiized in the filament's interior. The ATP-DnaA-oriC complex binds and stabilizes one strand of the AT-rich DNA unwinding element (DUE), permitting loading of DNA polymerase. After initiation quickly degrades to an ADP-DnaA complex that is not apt for DNA replication. Binds acidic phospholipids.</text>
</comment>
<feature type="region of interest" description="Disordered" evidence="12">
    <location>
        <begin position="1"/>
        <end position="57"/>
    </location>
</feature>
<dbReference type="InterPro" id="IPR013317">
    <property type="entry name" value="DnaA_dom"/>
</dbReference>
<dbReference type="PROSITE" id="PS01008">
    <property type="entry name" value="DNAA"/>
    <property type="match status" value="1"/>
</dbReference>
<evidence type="ECO:0000256" key="9">
    <source>
        <dbReference type="NCBIfam" id="TIGR00362"/>
    </source>
</evidence>
<dbReference type="Gene3D" id="1.10.8.60">
    <property type="match status" value="1"/>
</dbReference>
<sequence>MYKTDDNAKYARGLQDGESASSFRAMDALSRSGNGGSDDDNADDTPPRDTDTPEAAWPRVKRRLRAELGEDVFASWFGRLELESVSRQTAHLTVPTRFLKSWIESHYADRVLTLFKAEYPGVARVSFAVRDSVGREGSVHTAAQPRAVEALRPAATALTASQGAAAQPVASRAAAAPAATFTAQEAATVSDFGGNPLDSRLTFTSFIIGNSNALAHAAAERVARHATGPALYNPLYLHAGVGLGKTHLLQAVAHEARIQGKKIIYLTADRFMYGFVAALKSQTALAFKEKLRGIDLLIIDDVQFLQGKSIQQEFGHTINSLIDAGRQIVVAADRPPSDLDALDERVCSRLAGGLVVEVNALDEDLRGRILAARIEAVRAVNPTFQVPDTVVAYVARVIATNGRDLDGAVNRLLAHTTLTGTPLTLETAEAAIRDLIRTREPRRVKIEDIQKLVASRYNVSRADILSERRTAAVVKPRQIAMYLSKILTLRSLPEIGRRFGGRDHTTVLHAVRKIEKMVGDDAALREEIELLKRMLQE</sequence>
<dbReference type="SMART" id="SM00382">
    <property type="entry name" value="AAA"/>
    <property type="match status" value="1"/>
</dbReference>
<proteinExistence type="inferred from homology"/>
<feature type="region of interest" description="Domain IV, binds dsDNA" evidence="8">
    <location>
        <begin position="417"/>
        <end position="537"/>
    </location>
</feature>
<dbReference type="CDD" id="cd00009">
    <property type="entry name" value="AAA"/>
    <property type="match status" value="1"/>
</dbReference>
<dbReference type="PANTHER" id="PTHR30050">
    <property type="entry name" value="CHROMOSOMAL REPLICATION INITIATOR PROTEIN DNAA"/>
    <property type="match status" value="1"/>
</dbReference>
<comment type="subunit">
    <text evidence="8">Oligomerizes as a right-handed, spiral filament on DNA at oriC.</text>
</comment>
<keyword evidence="7 8" id="KW-0238">DNA-binding</keyword>
<dbReference type="InterPro" id="IPR018312">
    <property type="entry name" value="Chromosome_initiator_DnaA_CS"/>
</dbReference>
<dbReference type="Pfam" id="PF00308">
    <property type="entry name" value="Bac_DnaA"/>
    <property type="match status" value="1"/>
</dbReference>
<evidence type="ECO:0000256" key="3">
    <source>
        <dbReference type="ARBA" id="ARBA00022705"/>
    </source>
</evidence>
<feature type="binding site" evidence="8">
    <location>
        <position position="246"/>
    </location>
    <ligand>
        <name>ATP</name>
        <dbReference type="ChEBI" id="CHEBI:30616"/>
    </ligand>
</feature>
<keyword evidence="2 8" id="KW-0963">Cytoplasm</keyword>
<dbReference type="InterPro" id="IPR010921">
    <property type="entry name" value="Trp_repressor/repl_initiator"/>
</dbReference>
<comment type="caution">
    <text evidence="15">The sequence shown here is derived from an EMBL/GenBank/DDBJ whole genome shotgun (WGS) entry which is preliminary data.</text>
</comment>
<dbReference type="HAMAP" id="MF_00377">
    <property type="entry name" value="DnaA_bact"/>
    <property type="match status" value="1"/>
</dbReference>
<evidence type="ECO:0000256" key="5">
    <source>
        <dbReference type="ARBA" id="ARBA00022840"/>
    </source>
</evidence>
<gene>
    <name evidence="8" type="primary">dnaA</name>
    <name evidence="15" type="ORF">FHS82_000395</name>
</gene>
<dbReference type="Gene3D" id="3.40.50.300">
    <property type="entry name" value="P-loop containing nucleotide triphosphate hydrolases"/>
    <property type="match status" value="1"/>
</dbReference>
<feature type="region of interest" description="Domain II" evidence="8">
    <location>
        <begin position="156"/>
        <end position="195"/>
    </location>
</feature>
<keyword evidence="4 8" id="KW-0547">Nucleotide-binding</keyword>
<evidence type="ECO:0000256" key="4">
    <source>
        <dbReference type="ARBA" id="ARBA00022741"/>
    </source>
</evidence>
<dbReference type="InterPro" id="IPR001957">
    <property type="entry name" value="Chromosome_initiator_DnaA"/>
</dbReference>
<feature type="binding site" evidence="8">
    <location>
        <position position="244"/>
    </location>
    <ligand>
        <name>ATP</name>
        <dbReference type="ChEBI" id="CHEBI:30616"/>
    </ligand>
</feature>
<comment type="subcellular location">
    <subcellularLocation>
        <location evidence="8">Cytoplasm</location>
    </subcellularLocation>
</comment>
<dbReference type="Pfam" id="PF08299">
    <property type="entry name" value="Bac_DnaA_C"/>
    <property type="match status" value="1"/>
</dbReference>
<keyword evidence="6 8" id="KW-0446">Lipid-binding</keyword>
<feature type="binding site" evidence="8">
    <location>
        <position position="242"/>
    </location>
    <ligand>
        <name>ATP</name>
        <dbReference type="ChEBI" id="CHEBI:30616"/>
    </ligand>
</feature>